<evidence type="ECO:0000256" key="7">
    <source>
        <dbReference type="SAM" id="Phobius"/>
    </source>
</evidence>
<dbReference type="HOGENOM" id="CLU_049512_1_0_1"/>
<evidence type="ECO:0000256" key="1">
    <source>
        <dbReference type="ARBA" id="ARBA00004323"/>
    </source>
</evidence>
<dbReference type="GO" id="GO:0035248">
    <property type="term" value="F:alpha-1,4-N-acetylgalactosaminyltransferase activity"/>
    <property type="evidence" value="ECO:0007669"/>
    <property type="project" value="TreeGrafter"/>
</dbReference>
<dbReference type="PANTHER" id="PTHR12042:SF21">
    <property type="entry name" value="ALPHA1,4-GALACTOSYLTRANSFERASE 1-RELATED"/>
    <property type="match status" value="1"/>
</dbReference>
<dbReference type="InterPro" id="IPR007577">
    <property type="entry name" value="GlycoTrfase_DXD_sugar-bd_CS"/>
</dbReference>
<dbReference type="eggNOG" id="KOG1928">
    <property type="taxonomic scope" value="Eukaryota"/>
</dbReference>
<keyword evidence="4" id="KW-0808">Transferase</keyword>
<dbReference type="Pfam" id="PF04572">
    <property type="entry name" value="Gb3_synth"/>
    <property type="match status" value="1"/>
</dbReference>
<dbReference type="PANTHER" id="PTHR12042">
    <property type="entry name" value="LACTOSYLCERAMIDE 4-ALPHA-GALACTOSYLTRANSFERASE ALPHA- 1,4-GALACTOSYLTRANSFERASE"/>
    <property type="match status" value="1"/>
</dbReference>
<dbReference type="InParanoid" id="B4KGN9"/>
<keyword evidence="7" id="KW-1133">Transmembrane helix</keyword>
<keyword evidence="10" id="KW-1185">Reference proteome</keyword>
<sequence length="370" mass="42285">MIAALKQQFYILLMKSRRLVIPALAAILMLLVIVSTMQDLYTSLSKISDLESFETEFASNQSDTEDILHSSLQPPPGRSIFFHETSCTYRNSRYYVMNLTARQACSIESAALNNPNLQIFTVFSCPTYRPLVGRQKLLVDAIESYENVNFRHLNLRDYAMSTPIEDWVKRGELLNSSFPMEHTSDLLRLISLYRFGGIYLDMDIIVLKSLEKLPLNYVGAESNYSLCNAVIGLAADGIGHEVAELFLERYVKYFNGKDYAQNGPALVTAVLLKFCGTSLMKAIEGGRKSCKGFRLFNTTAFYSIPWQEWKHFTEPRYLEETMARTKDSLMIHIWNIASRRERIKVASNIAYVKYAEKYCPRTYAVAGDYL</sequence>
<dbReference type="InterPro" id="IPR051981">
    <property type="entry name" value="Glycosyltransf_32"/>
</dbReference>
<keyword evidence="7" id="KW-0812">Transmembrane</keyword>
<protein>
    <recommendedName>
        <fullName evidence="8">Alpha 1,4-glycosyltransferase domain-containing protein</fullName>
    </recommendedName>
</protein>
<feature type="domain" description="Alpha 1,4-glycosyltransferase" evidence="8">
    <location>
        <begin position="237"/>
        <end position="365"/>
    </location>
</feature>
<feature type="transmembrane region" description="Helical" evidence="7">
    <location>
        <begin position="20"/>
        <end position="37"/>
    </location>
</feature>
<dbReference type="AlphaFoldDB" id="B4KGN9"/>
<dbReference type="GO" id="GO:0006688">
    <property type="term" value="P:glycosphingolipid biosynthetic process"/>
    <property type="evidence" value="ECO:0007669"/>
    <property type="project" value="TreeGrafter"/>
</dbReference>
<comment type="similarity">
    <text evidence="2">Belongs to the glycosyltransferase 32 family.</text>
</comment>
<evidence type="ECO:0000313" key="10">
    <source>
        <dbReference type="Proteomes" id="UP000009192"/>
    </source>
</evidence>
<evidence type="ECO:0000256" key="3">
    <source>
        <dbReference type="ARBA" id="ARBA00022676"/>
    </source>
</evidence>
<organism evidence="9 10">
    <name type="scientific">Drosophila mojavensis</name>
    <name type="common">Fruit fly</name>
    <dbReference type="NCBI Taxonomy" id="7230"/>
    <lineage>
        <taxon>Eukaryota</taxon>
        <taxon>Metazoa</taxon>
        <taxon>Ecdysozoa</taxon>
        <taxon>Arthropoda</taxon>
        <taxon>Hexapoda</taxon>
        <taxon>Insecta</taxon>
        <taxon>Pterygota</taxon>
        <taxon>Neoptera</taxon>
        <taxon>Endopterygota</taxon>
        <taxon>Diptera</taxon>
        <taxon>Brachycera</taxon>
        <taxon>Muscomorpha</taxon>
        <taxon>Ephydroidea</taxon>
        <taxon>Drosophilidae</taxon>
        <taxon>Drosophila</taxon>
    </lineage>
</organism>
<dbReference type="InterPro" id="IPR029044">
    <property type="entry name" value="Nucleotide-diphossugar_trans"/>
</dbReference>
<gene>
    <name evidence="9" type="primary">Dmoj\GI21097</name>
    <name evidence="9" type="ORF">Dmoj_GI21097</name>
</gene>
<evidence type="ECO:0000256" key="6">
    <source>
        <dbReference type="ARBA" id="ARBA00023136"/>
    </source>
</evidence>
<keyword evidence="6 7" id="KW-0472">Membrane</keyword>
<name>B4KGN9_DROMO</name>
<dbReference type="InterPro" id="IPR007652">
    <property type="entry name" value="A1-4-GlycosylTfrase_dom"/>
</dbReference>
<keyword evidence="5" id="KW-0333">Golgi apparatus</keyword>
<accession>B4KGN9</accession>
<evidence type="ECO:0000256" key="2">
    <source>
        <dbReference type="ARBA" id="ARBA00009003"/>
    </source>
</evidence>
<dbReference type="GO" id="GO:0000139">
    <property type="term" value="C:Golgi membrane"/>
    <property type="evidence" value="ECO:0007669"/>
    <property type="project" value="UniProtKB-SubCell"/>
</dbReference>
<evidence type="ECO:0000256" key="5">
    <source>
        <dbReference type="ARBA" id="ARBA00023034"/>
    </source>
</evidence>
<comment type="subcellular location">
    <subcellularLocation>
        <location evidence="1">Golgi apparatus membrane</location>
        <topology evidence="1">Single-pass type II membrane protein</topology>
    </subcellularLocation>
</comment>
<keyword evidence="3" id="KW-0328">Glycosyltransferase</keyword>
<dbReference type="Gene3D" id="3.90.550.20">
    <property type="match status" value="1"/>
</dbReference>
<dbReference type="SUPFAM" id="SSF53448">
    <property type="entry name" value="Nucleotide-diphospho-sugar transferases"/>
    <property type="match status" value="1"/>
</dbReference>
<evidence type="ECO:0000256" key="4">
    <source>
        <dbReference type="ARBA" id="ARBA00022679"/>
    </source>
</evidence>
<dbReference type="OrthoDB" id="409543at2759"/>
<evidence type="ECO:0000259" key="8">
    <source>
        <dbReference type="Pfam" id="PF04572"/>
    </source>
</evidence>
<proteinExistence type="inferred from homology"/>
<reference evidence="9 10" key="1">
    <citation type="journal article" date="2007" name="Nature">
        <title>Evolution of genes and genomes on the Drosophila phylogeny.</title>
        <authorList>
            <consortium name="Drosophila 12 Genomes Consortium"/>
            <person name="Clark A.G."/>
            <person name="Eisen M.B."/>
            <person name="Smith D.R."/>
            <person name="Bergman C.M."/>
            <person name="Oliver B."/>
            <person name="Markow T.A."/>
            <person name="Kaufman T.C."/>
            <person name="Kellis M."/>
            <person name="Gelbart W."/>
            <person name="Iyer V.N."/>
            <person name="Pollard D.A."/>
            <person name="Sackton T.B."/>
            <person name="Larracuente A.M."/>
            <person name="Singh N.D."/>
            <person name="Abad J.P."/>
            <person name="Abt D.N."/>
            <person name="Adryan B."/>
            <person name="Aguade M."/>
            <person name="Akashi H."/>
            <person name="Anderson W.W."/>
            <person name="Aquadro C.F."/>
            <person name="Ardell D.H."/>
            <person name="Arguello R."/>
            <person name="Artieri C.G."/>
            <person name="Barbash D.A."/>
            <person name="Barker D."/>
            <person name="Barsanti P."/>
            <person name="Batterham P."/>
            <person name="Batzoglou S."/>
            <person name="Begun D."/>
            <person name="Bhutkar A."/>
            <person name="Blanco E."/>
            <person name="Bosak S.A."/>
            <person name="Bradley R.K."/>
            <person name="Brand A.D."/>
            <person name="Brent M.R."/>
            <person name="Brooks A.N."/>
            <person name="Brown R.H."/>
            <person name="Butlin R.K."/>
            <person name="Caggese C."/>
            <person name="Calvi B.R."/>
            <person name="Bernardo de Carvalho A."/>
            <person name="Caspi A."/>
            <person name="Castrezana S."/>
            <person name="Celniker S.E."/>
            <person name="Chang J.L."/>
            <person name="Chapple C."/>
            <person name="Chatterji S."/>
            <person name="Chinwalla A."/>
            <person name="Civetta A."/>
            <person name="Clifton S.W."/>
            <person name="Comeron J.M."/>
            <person name="Costello J.C."/>
            <person name="Coyne J.A."/>
            <person name="Daub J."/>
            <person name="David R.G."/>
            <person name="Delcher A.L."/>
            <person name="Delehaunty K."/>
            <person name="Do C.B."/>
            <person name="Ebling H."/>
            <person name="Edwards K."/>
            <person name="Eickbush T."/>
            <person name="Evans J.D."/>
            <person name="Filipski A."/>
            <person name="Findeiss S."/>
            <person name="Freyhult E."/>
            <person name="Fulton L."/>
            <person name="Fulton R."/>
            <person name="Garcia A.C."/>
            <person name="Gardiner A."/>
            <person name="Garfield D.A."/>
            <person name="Garvin B.E."/>
            <person name="Gibson G."/>
            <person name="Gilbert D."/>
            <person name="Gnerre S."/>
            <person name="Godfrey J."/>
            <person name="Good R."/>
            <person name="Gotea V."/>
            <person name="Gravely B."/>
            <person name="Greenberg A.J."/>
            <person name="Griffiths-Jones S."/>
            <person name="Gross S."/>
            <person name="Guigo R."/>
            <person name="Gustafson E.A."/>
            <person name="Haerty W."/>
            <person name="Hahn M.W."/>
            <person name="Halligan D.L."/>
            <person name="Halpern A.L."/>
            <person name="Halter G.M."/>
            <person name="Han M.V."/>
            <person name="Heger A."/>
            <person name="Hillier L."/>
            <person name="Hinrichs A.S."/>
            <person name="Holmes I."/>
            <person name="Hoskins R.A."/>
            <person name="Hubisz M.J."/>
            <person name="Hultmark D."/>
            <person name="Huntley M.A."/>
            <person name="Jaffe D.B."/>
            <person name="Jagadeeshan S."/>
            <person name="Jeck W.R."/>
            <person name="Johnson J."/>
            <person name="Jones C.D."/>
            <person name="Jordan W.C."/>
            <person name="Karpen G.H."/>
            <person name="Kataoka E."/>
            <person name="Keightley P.D."/>
            <person name="Kheradpour P."/>
            <person name="Kirkness E.F."/>
            <person name="Koerich L.B."/>
            <person name="Kristiansen K."/>
            <person name="Kudrna D."/>
            <person name="Kulathinal R.J."/>
            <person name="Kumar S."/>
            <person name="Kwok R."/>
            <person name="Lander E."/>
            <person name="Langley C.H."/>
            <person name="Lapoint R."/>
            <person name="Lazzaro B.P."/>
            <person name="Lee S.J."/>
            <person name="Levesque L."/>
            <person name="Li R."/>
            <person name="Lin C.F."/>
            <person name="Lin M.F."/>
            <person name="Lindblad-Toh K."/>
            <person name="Llopart A."/>
            <person name="Long M."/>
            <person name="Low L."/>
            <person name="Lozovsky E."/>
            <person name="Lu J."/>
            <person name="Luo M."/>
            <person name="Machado C.A."/>
            <person name="Makalowski W."/>
            <person name="Marzo M."/>
            <person name="Matsuda M."/>
            <person name="Matzkin L."/>
            <person name="McAllister B."/>
            <person name="McBride C.S."/>
            <person name="McKernan B."/>
            <person name="McKernan K."/>
            <person name="Mendez-Lago M."/>
            <person name="Minx P."/>
            <person name="Mollenhauer M.U."/>
            <person name="Montooth K."/>
            <person name="Mount S.M."/>
            <person name="Mu X."/>
            <person name="Myers E."/>
            <person name="Negre B."/>
            <person name="Newfeld S."/>
            <person name="Nielsen R."/>
            <person name="Noor M.A."/>
            <person name="O'Grady P."/>
            <person name="Pachter L."/>
            <person name="Papaceit M."/>
            <person name="Parisi M.J."/>
            <person name="Parisi M."/>
            <person name="Parts L."/>
            <person name="Pedersen J.S."/>
            <person name="Pesole G."/>
            <person name="Phillippy A.M."/>
            <person name="Ponting C.P."/>
            <person name="Pop M."/>
            <person name="Porcelli D."/>
            <person name="Powell J.R."/>
            <person name="Prohaska S."/>
            <person name="Pruitt K."/>
            <person name="Puig M."/>
            <person name="Quesneville H."/>
            <person name="Ram K.R."/>
            <person name="Rand D."/>
            <person name="Rasmussen M.D."/>
            <person name="Reed L.K."/>
            <person name="Reenan R."/>
            <person name="Reily A."/>
            <person name="Remington K.A."/>
            <person name="Rieger T.T."/>
            <person name="Ritchie M.G."/>
            <person name="Robin C."/>
            <person name="Rogers Y.H."/>
            <person name="Rohde C."/>
            <person name="Rozas J."/>
            <person name="Rubenfield M.J."/>
            <person name="Ruiz A."/>
            <person name="Russo S."/>
            <person name="Salzberg S.L."/>
            <person name="Sanchez-Gracia A."/>
            <person name="Saranga D.J."/>
            <person name="Sato H."/>
            <person name="Schaeffer S.W."/>
            <person name="Schatz M.C."/>
            <person name="Schlenke T."/>
            <person name="Schwartz R."/>
            <person name="Segarra C."/>
            <person name="Singh R.S."/>
            <person name="Sirot L."/>
            <person name="Sirota M."/>
            <person name="Sisneros N.B."/>
            <person name="Smith C.D."/>
            <person name="Smith T.F."/>
            <person name="Spieth J."/>
            <person name="Stage D.E."/>
            <person name="Stark A."/>
            <person name="Stephan W."/>
            <person name="Strausberg R.L."/>
            <person name="Strempel S."/>
            <person name="Sturgill D."/>
            <person name="Sutton G."/>
            <person name="Sutton G.G."/>
            <person name="Tao W."/>
            <person name="Teichmann S."/>
            <person name="Tobari Y.N."/>
            <person name="Tomimura Y."/>
            <person name="Tsolas J.M."/>
            <person name="Valente V.L."/>
            <person name="Venter E."/>
            <person name="Venter J.C."/>
            <person name="Vicario S."/>
            <person name="Vieira F.G."/>
            <person name="Vilella A.J."/>
            <person name="Villasante A."/>
            <person name="Walenz B."/>
            <person name="Wang J."/>
            <person name="Wasserman M."/>
            <person name="Watts T."/>
            <person name="Wilson D."/>
            <person name="Wilson R.K."/>
            <person name="Wing R.A."/>
            <person name="Wolfner M.F."/>
            <person name="Wong A."/>
            <person name="Wong G.K."/>
            <person name="Wu C.I."/>
            <person name="Wu G."/>
            <person name="Yamamoto D."/>
            <person name="Yang H.P."/>
            <person name="Yang S.P."/>
            <person name="Yorke J.A."/>
            <person name="Yoshida K."/>
            <person name="Zdobnov E."/>
            <person name="Zhang P."/>
            <person name="Zhang Y."/>
            <person name="Zimin A.V."/>
            <person name="Baldwin J."/>
            <person name="Abdouelleil A."/>
            <person name="Abdulkadir J."/>
            <person name="Abebe A."/>
            <person name="Abera B."/>
            <person name="Abreu J."/>
            <person name="Acer S.C."/>
            <person name="Aftuck L."/>
            <person name="Alexander A."/>
            <person name="An P."/>
            <person name="Anderson E."/>
            <person name="Anderson S."/>
            <person name="Arachi H."/>
            <person name="Azer M."/>
            <person name="Bachantsang P."/>
            <person name="Barry A."/>
            <person name="Bayul T."/>
            <person name="Berlin A."/>
            <person name="Bessette D."/>
            <person name="Bloom T."/>
            <person name="Blye J."/>
            <person name="Boguslavskiy L."/>
            <person name="Bonnet C."/>
            <person name="Boukhgalter B."/>
            <person name="Bourzgui I."/>
            <person name="Brown A."/>
            <person name="Cahill P."/>
            <person name="Channer S."/>
            <person name="Cheshatsang Y."/>
            <person name="Chuda L."/>
            <person name="Citroen M."/>
            <person name="Collymore A."/>
            <person name="Cooke P."/>
            <person name="Costello M."/>
            <person name="D'Aco K."/>
            <person name="Daza R."/>
            <person name="De Haan G."/>
            <person name="DeGray S."/>
            <person name="DeMaso C."/>
            <person name="Dhargay N."/>
            <person name="Dooley K."/>
            <person name="Dooley E."/>
            <person name="Doricent M."/>
            <person name="Dorje P."/>
            <person name="Dorjee K."/>
            <person name="Dupes A."/>
            <person name="Elong R."/>
            <person name="Falk J."/>
            <person name="Farina A."/>
            <person name="Faro S."/>
            <person name="Ferguson D."/>
            <person name="Fisher S."/>
            <person name="Foley C.D."/>
            <person name="Franke A."/>
            <person name="Friedrich D."/>
            <person name="Gadbois L."/>
            <person name="Gearin G."/>
            <person name="Gearin C.R."/>
            <person name="Giannoukos G."/>
            <person name="Goode T."/>
            <person name="Graham J."/>
            <person name="Grandbois E."/>
            <person name="Grewal S."/>
            <person name="Gyaltsen K."/>
            <person name="Hafez N."/>
            <person name="Hagos B."/>
            <person name="Hall J."/>
            <person name="Henson C."/>
            <person name="Hollinger A."/>
            <person name="Honan T."/>
            <person name="Huard M.D."/>
            <person name="Hughes L."/>
            <person name="Hurhula B."/>
            <person name="Husby M.E."/>
            <person name="Kamat A."/>
            <person name="Kanga B."/>
            <person name="Kashin S."/>
            <person name="Khazanovich D."/>
            <person name="Kisner P."/>
            <person name="Lance K."/>
            <person name="Lara M."/>
            <person name="Lee W."/>
            <person name="Lennon N."/>
            <person name="Letendre F."/>
            <person name="LeVine R."/>
            <person name="Lipovsky A."/>
            <person name="Liu X."/>
            <person name="Liu J."/>
            <person name="Liu S."/>
            <person name="Lokyitsang T."/>
            <person name="Lokyitsang Y."/>
            <person name="Lubonja R."/>
            <person name="Lui A."/>
            <person name="MacDonald P."/>
            <person name="Magnisalis V."/>
            <person name="Maru K."/>
            <person name="Matthews C."/>
            <person name="McCusker W."/>
            <person name="McDonough S."/>
            <person name="Mehta T."/>
            <person name="Meldrim J."/>
            <person name="Meneus L."/>
            <person name="Mihai O."/>
            <person name="Mihalev A."/>
            <person name="Mihova T."/>
            <person name="Mittelman R."/>
            <person name="Mlenga V."/>
            <person name="Montmayeur A."/>
            <person name="Mulrain L."/>
            <person name="Navidi A."/>
            <person name="Naylor J."/>
            <person name="Negash T."/>
            <person name="Nguyen T."/>
            <person name="Nguyen N."/>
            <person name="Nicol R."/>
            <person name="Norbu C."/>
            <person name="Norbu N."/>
            <person name="Novod N."/>
            <person name="O'Neill B."/>
            <person name="Osman S."/>
            <person name="Markiewicz E."/>
            <person name="Oyono O.L."/>
            <person name="Patti C."/>
            <person name="Phunkhang P."/>
            <person name="Pierre F."/>
            <person name="Priest M."/>
            <person name="Raghuraman S."/>
            <person name="Rege F."/>
            <person name="Reyes R."/>
            <person name="Rise C."/>
            <person name="Rogov P."/>
            <person name="Ross K."/>
            <person name="Ryan E."/>
            <person name="Settipalli S."/>
            <person name="Shea T."/>
            <person name="Sherpa N."/>
            <person name="Shi L."/>
            <person name="Shih D."/>
            <person name="Sparrow T."/>
            <person name="Spaulding J."/>
            <person name="Stalker J."/>
            <person name="Stange-Thomann N."/>
            <person name="Stavropoulos S."/>
            <person name="Stone C."/>
            <person name="Strader C."/>
            <person name="Tesfaye S."/>
            <person name="Thomson T."/>
            <person name="Thoulutsang Y."/>
            <person name="Thoulutsang D."/>
            <person name="Topham K."/>
            <person name="Topping I."/>
            <person name="Tsamla T."/>
            <person name="Vassiliev H."/>
            <person name="Vo A."/>
            <person name="Wangchuk T."/>
            <person name="Wangdi T."/>
            <person name="Weiand M."/>
            <person name="Wilkinson J."/>
            <person name="Wilson A."/>
            <person name="Yadav S."/>
            <person name="Young G."/>
            <person name="Yu Q."/>
            <person name="Zembek L."/>
            <person name="Zhong D."/>
            <person name="Zimmer A."/>
            <person name="Zwirko Z."/>
            <person name="Jaffe D.B."/>
            <person name="Alvarez P."/>
            <person name="Brockman W."/>
            <person name="Butler J."/>
            <person name="Chin C."/>
            <person name="Gnerre S."/>
            <person name="Grabherr M."/>
            <person name="Kleber M."/>
            <person name="Mauceli E."/>
            <person name="MacCallum I."/>
        </authorList>
    </citation>
    <scope>NUCLEOTIDE SEQUENCE [LARGE SCALE GENOMIC DNA]</scope>
    <source>
        <strain evidence="10">Tucson 15081-1352.22</strain>
    </source>
</reference>
<dbReference type="EMBL" id="CH933807">
    <property type="protein sequence ID" value="EDW13239.2"/>
    <property type="molecule type" value="Genomic_DNA"/>
</dbReference>
<dbReference type="KEGG" id="dmo:Dmoj_GI21097"/>
<evidence type="ECO:0000313" key="9">
    <source>
        <dbReference type="EMBL" id="EDW13239.2"/>
    </source>
</evidence>
<dbReference type="Pfam" id="PF04488">
    <property type="entry name" value="Gly_transf_sug"/>
    <property type="match status" value="1"/>
</dbReference>
<dbReference type="Proteomes" id="UP000009192">
    <property type="component" value="Unassembled WGS sequence"/>
</dbReference>